<keyword evidence="2" id="KW-1185">Reference proteome</keyword>
<evidence type="ECO:0000313" key="1">
    <source>
        <dbReference type="EMBL" id="EON96960.1"/>
    </source>
</evidence>
<dbReference type="AlphaFoldDB" id="R8BCF2"/>
<dbReference type="KEGG" id="tmn:UCRPA7_7516"/>
<dbReference type="RefSeq" id="XP_007918237.1">
    <property type="nucleotide sequence ID" value="XM_007920046.1"/>
</dbReference>
<reference evidence="2" key="1">
    <citation type="journal article" date="2013" name="Genome Announc.">
        <title>Draft genome sequence of the ascomycete Phaeoacremonium aleophilum strain UCR-PA7, a causal agent of the esca disease complex in grapevines.</title>
        <authorList>
            <person name="Blanco-Ulate B."/>
            <person name="Rolshausen P."/>
            <person name="Cantu D."/>
        </authorList>
    </citation>
    <scope>NUCLEOTIDE SEQUENCE [LARGE SCALE GENOMIC DNA]</scope>
    <source>
        <strain evidence="2">UCR-PA7</strain>
    </source>
</reference>
<dbReference type="OrthoDB" id="414322at2759"/>
<dbReference type="HOGENOM" id="CLU_043690_0_0_1"/>
<dbReference type="Proteomes" id="UP000014074">
    <property type="component" value="Unassembled WGS sequence"/>
</dbReference>
<accession>R8BCF2</accession>
<dbReference type="eggNOG" id="ENOG502S5F4">
    <property type="taxonomic scope" value="Eukaryota"/>
</dbReference>
<proteinExistence type="predicted"/>
<evidence type="ECO:0000313" key="2">
    <source>
        <dbReference type="Proteomes" id="UP000014074"/>
    </source>
</evidence>
<dbReference type="EMBL" id="KB933306">
    <property type="protein sequence ID" value="EON96960.1"/>
    <property type="molecule type" value="Genomic_DNA"/>
</dbReference>
<dbReference type="GeneID" id="19328283"/>
<organism evidence="1 2">
    <name type="scientific">Phaeoacremonium minimum (strain UCR-PA7)</name>
    <name type="common">Esca disease fungus</name>
    <name type="synonym">Togninia minima</name>
    <dbReference type="NCBI Taxonomy" id="1286976"/>
    <lineage>
        <taxon>Eukaryota</taxon>
        <taxon>Fungi</taxon>
        <taxon>Dikarya</taxon>
        <taxon>Ascomycota</taxon>
        <taxon>Pezizomycotina</taxon>
        <taxon>Sordariomycetes</taxon>
        <taxon>Sordariomycetidae</taxon>
        <taxon>Togniniales</taxon>
        <taxon>Togniniaceae</taxon>
        <taxon>Phaeoacremonium</taxon>
    </lineage>
</organism>
<name>R8BCF2_PHAM7</name>
<gene>
    <name evidence="1" type="ORF">UCRPA7_7516</name>
</gene>
<sequence length="358" mass="40580">MTATTVVPESLTVVITTSPTPSAPSIDLVSLVVASFRKHCPVLLACRVIVIFDSYDHVVPKARLKKGQVTQEVAKNYDIYKENVKDFILSQFAPREEPGALQQGQGEAEYGSPMIASNVVAFKTSWTADKHVTFIEPSARLGFGLAVRSALRMLETPYVWIHQHDWALLADIPVDGLLEVMQDSKSDKTLPVNYVCFPSVRMLSYAETVNAMDFPALKALTISLRREFAVKSRPEVRIPLTPIFFWHDKPHIACAAHYLARAFPSRLAMPRGAFIEDTIGQRARHQMKDGNWHKWACWLYYPDDGKRLCLRHLQGRTWKGKDAEQARKDYWQTYNADRLSRAGTKLETLEICEDDTEI</sequence>
<protein>
    <submittedName>
        <fullName evidence="1">Putative feruloyl esterase-like protein</fullName>
    </submittedName>
</protein>